<evidence type="ECO:0000313" key="1">
    <source>
        <dbReference type="EMBL" id="GAA5513677.1"/>
    </source>
</evidence>
<evidence type="ECO:0000313" key="2">
    <source>
        <dbReference type="Proteomes" id="UP001401887"/>
    </source>
</evidence>
<dbReference type="Proteomes" id="UP001401887">
    <property type="component" value="Unassembled WGS sequence"/>
</dbReference>
<gene>
    <name evidence="1" type="ORF">Dcar01_02421</name>
</gene>
<protein>
    <submittedName>
        <fullName evidence="1">Uncharacterized protein</fullName>
    </submittedName>
</protein>
<reference evidence="1 2" key="1">
    <citation type="submission" date="2024-02" db="EMBL/GenBank/DDBJ databases">
        <title>Deinococcus carri NBRC 110142.</title>
        <authorList>
            <person name="Ichikawa N."/>
            <person name="Katano-Makiyama Y."/>
            <person name="Hidaka K."/>
        </authorList>
    </citation>
    <scope>NUCLEOTIDE SEQUENCE [LARGE SCALE GENOMIC DNA]</scope>
    <source>
        <strain evidence="1 2">NBRC 110142</strain>
    </source>
</reference>
<accession>A0ABP9W8K3</accession>
<sequence length="122" mass="13224">MPRPDLEAARAAALAALGRGAERTLEKLEAAGLVVVRLADLPTAGAGTRTLTDVELEIPEDWREPWTALVITDTEALELHALLAAVPSVREAVHLGRIMGHRVDVEIDEEEGLIMRAWTVES</sequence>
<keyword evidence="2" id="KW-1185">Reference proteome</keyword>
<proteinExistence type="predicted"/>
<dbReference type="EMBL" id="BAABRP010000009">
    <property type="protein sequence ID" value="GAA5513677.1"/>
    <property type="molecule type" value="Genomic_DNA"/>
</dbReference>
<comment type="caution">
    <text evidence="1">The sequence shown here is derived from an EMBL/GenBank/DDBJ whole genome shotgun (WGS) entry which is preliminary data.</text>
</comment>
<name>A0ABP9W8K3_9DEIO</name>
<organism evidence="1 2">
    <name type="scientific">Deinococcus carri</name>
    <dbReference type="NCBI Taxonomy" id="1211323"/>
    <lineage>
        <taxon>Bacteria</taxon>
        <taxon>Thermotogati</taxon>
        <taxon>Deinococcota</taxon>
        <taxon>Deinococci</taxon>
        <taxon>Deinococcales</taxon>
        <taxon>Deinococcaceae</taxon>
        <taxon>Deinococcus</taxon>
    </lineage>
</organism>
<dbReference type="RefSeq" id="WP_345465474.1">
    <property type="nucleotide sequence ID" value="NZ_BAABRP010000009.1"/>
</dbReference>